<feature type="region of interest" description="Disordered" evidence="1">
    <location>
        <begin position="123"/>
        <end position="170"/>
    </location>
</feature>
<feature type="compositionally biased region" description="Basic residues" evidence="1">
    <location>
        <begin position="436"/>
        <end position="445"/>
    </location>
</feature>
<dbReference type="Proteomes" id="UP001150266">
    <property type="component" value="Unassembled WGS sequence"/>
</dbReference>
<organism evidence="2 3">
    <name type="scientific">Lentinula aciculospora</name>
    <dbReference type="NCBI Taxonomy" id="153920"/>
    <lineage>
        <taxon>Eukaryota</taxon>
        <taxon>Fungi</taxon>
        <taxon>Dikarya</taxon>
        <taxon>Basidiomycota</taxon>
        <taxon>Agaricomycotina</taxon>
        <taxon>Agaricomycetes</taxon>
        <taxon>Agaricomycetidae</taxon>
        <taxon>Agaricales</taxon>
        <taxon>Marasmiineae</taxon>
        <taxon>Omphalotaceae</taxon>
        <taxon>Lentinula</taxon>
    </lineage>
</organism>
<gene>
    <name evidence="2" type="ORF">J3R30DRAFT_2751119</name>
</gene>
<feature type="compositionally biased region" description="Low complexity" evidence="1">
    <location>
        <begin position="16"/>
        <end position="26"/>
    </location>
</feature>
<name>A0A9W9AC69_9AGAR</name>
<sequence length="696" mass="76768">MNGPSSLFNPEIYTYPPSVSSSPIPSLAVTPDASESHTSDSYFSSPEEGSPLPPLTLLDQLHMAYALDDLPLAKILLLKITQDVQDITSRTDPRLDAVKPEDFDVAFLPKGGLMTPDDEARLAERQEKERKRLQKKADEAREQARQHKEKVERERQEQEEREQAEKEERERLERERAWEGWVENIWGNAKREMDEMKELREVARKRQEDAERVCQRQEDEKRRVIAERRRNHTTKGSVSTPVPRISYAHLSTTRLDLVPPLQTELLYTLPSIPKLSTQRSRVSRTSDAVPSFSTNCMPIHPCSLRKTTPPSSSSFLASSDSFNDSNSASSSDVGQRLPPAISVQELLTAMRGELFPAEFVQPEERDCSQHTLHGRNKSGDFDLGVVRQRSKTPNHSLNANSLSSSRYAVTRKQKRDDALLAELLLTSNDTRVDRLRNRRANKGKGKALEAGRRKKSPPLRMICSVSVTSATSKSVCTACSARLTSPSTTSSSSGASRSGNWLSFMSSSSVSSASTALTTPSASTSGSSPPAKPSMSVFSTWLKGVTSQSSSLPVDQCTCDHLELPRMYDASQGVECRLVPVGKEESPLPLDILDPAVISSPALNEIEASAIAQSEMAPHSPMAAGSKTLLGSVTHFLDVAKNFQSAYMHAAMFAALASVPNVSSFGNEWDREYEIRQAEKRSKAAGDHGGSEIRQE</sequence>
<dbReference type="OrthoDB" id="3270558at2759"/>
<accession>A0A9W9AC69</accession>
<feature type="region of interest" description="Disordered" evidence="1">
    <location>
        <begin position="303"/>
        <end position="336"/>
    </location>
</feature>
<comment type="caution">
    <text evidence="2">The sequence shown here is derived from an EMBL/GenBank/DDBJ whole genome shotgun (WGS) entry which is preliminary data.</text>
</comment>
<feature type="region of interest" description="Disordered" evidence="1">
    <location>
        <begin position="1"/>
        <end position="50"/>
    </location>
</feature>
<dbReference type="EMBL" id="JAOTPV010000008">
    <property type="protein sequence ID" value="KAJ4479362.1"/>
    <property type="molecule type" value="Genomic_DNA"/>
</dbReference>
<evidence type="ECO:0000313" key="2">
    <source>
        <dbReference type="EMBL" id="KAJ4479362.1"/>
    </source>
</evidence>
<evidence type="ECO:0000313" key="3">
    <source>
        <dbReference type="Proteomes" id="UP001150266"/>
    </source>
</evidence>
<feature type="region of interest" description="Disordered" evidence="1">
    <location>
        <begin position="436"/>
        <end position="455"/>
    </location>
</feature>
<evidence type="ECO:0000256" key="1">
    <source>
        <dbReference type="SAM" id="MobiDB-lite"/>
    </source>
</evidence>
<feature type="compositionally biased region" description="Low complexity" evidence="1">
    <location>
        <begin position="311"/>
        <end position="331"/>
    </location>
</feature>
<keyword evidence="3" id="KW-1185">Reference proteome</keyword>
<reference evidence="2" key="1">
    <citation type="submission" date="2022-08" db="EMBL/GenBank/DDBJ databases">
        <title>A Global Phylogenomic Analysis of the Shiitake Genus Lentinula.</title>
        <authorList>
            <consortium name="DOE Joint Genome Institute"/>
            <person name="Sierra-Patev S."/>
            <person name="Min B."/>
            <person name="Naranjo-Ortiz M."/>
            <person name="Looney B."/>
            <person name="Konkel Z."/>
            <person name="Slot J.C."/>
            <person name="Sakamoto Y."/>
            <person name="Steenwyk J.L."/>
            <person name="Rokas A."/>
            <person name="Carro J."/>
            <person name="Camarero S."/>
            <person name="Ferreira P."/>
            <person name="Molpeceres G."/>
            <person name="Ruiz-Duenas F.J."/>
            <person name="Serrano A."/>
            <person name="Henrissat B."/>
            <person name="Drula E."/>
            <person name="Hughes K.W."/>
            <person name="Mata J.L."/>
            <person name="Ishikawa N.K."/>
            <person name="Vargas-Isla R."/>
            <person name="Ushijima S."/>
            <person name="Smith C.A."/>
            <person name="Ahrendt S."/>
            <person name="Andreopoulos W."/>
            <person name="He G."/>
            <person name="Labutti K."/>
            <person name="Lipzen A."/>
            <person name="Ng V."/>
            <person name="Riley R."/>
            <person name="Sandor L."/>
            <person name="Barry K."/>
            <person name="Martinez A.T."/>
            <person name="Xiao Y."/>
            <person name="Gibbons J.G."/>
            <person name="Terashima K."/>
            <person name="Grigoriev I.V."/>
            <person name="Hibbett D.S."/>
        </authorList>
    </citation>
    <scope>NUCLEOTIDE SEQUENCE</scope>
    <source>
        <strain evidence="2">JLM2183</strain>
    </source>
</reference>
<dbReference type="AlphaFoldDB" id="A0A9W9AC69"/>
<protein>
    <submittedName>
        <fullName evidence="2">Uncharacterized protein</fullName>
    </submittedName>
</protein>
<proteinExistence type="predicted"/>